<evidence type="ECO:0000256" key="2">
    <source>
        <dbReference type="ARBA" id="ARBA00023002"/>
    </source>
</evidence>
<evidence type="ECO:0000259" key="4">
    <source>
        <dbReference type="Pfam" id="PF01507"/>
    </source>
</evidence>
<dbReference type="Pfam" id="PF01507">
    <property type="entry name" value="PAPS_reduct"/>
    <property type="match status" value="1"/>
</dbReference>
<comment type="catalytic activity">
    <reaction evidence="3">
        <text>[thioredoxin]-disulfide + sulfite + adenosine 3',5'-bisphosphate + 2 H(+) = [thioredoxin]-dithiol + 3'-phosphoadenylyl sulfate</text>
        <dbReference type="Rhea" id="RHEA:11724"/>
        <dbReference type="Rhea" id="RHEA-COMP:10698"/>
        <dbReference type="Rhea" id="RHEA-COMP:10700"/>
        <dbReference type="ChEBI" id="CHEBI:15378"/>
        <dbReference type="ChEBI" id="CHEBI:17359"/>
        <dbReference type="ChEBI" id="CHEBI:29950"/>
        <dbReference type="ChEBI" id="CHEBI:50058"/>
        <dbReference type="ChEBI" id="CHEBI:58339"/>
        <dbReference type="ChEBI" id="CHEBI:58343"/>
        <dbReference type="EC" id="1.8.4.8"/>
    </reaction>
</comment>
<comment type="function">
    <text evidence="3">Catalyzes the formation of sulfite from phosphoadenosine 5'-phosphosulfate (PAPS) using thioredoxin as an electron donor.</text>
</comment>
<comment type="subcellular location">
    <subcellularLocation>
        <location evidence="3">Cytoplasm</location>
    </subcellularLocation>
</comment>
<feature type="domain" description="Phosphoadenosine phosphosulphate reductase" evidence="4">
    <location>
        <begin position="58"/>
        <end position="231"/>
    </location>
</feature>
<proteinExistence type="inferred from homology"/>
<evidence type="ECO:0000313" key="6">
    <source>
        <dbReference type="Proteomes" id="UP001482513"/>
    </source>
</evidence>
<dbReference type="InterPro" id="IPR011800">
    <property type="entry name" value="PAPS_reductase_CysH"/>
</dbReference>
<evidence type="ECO:0000256" key="1">
    <source>
        <dbReference type="ARBA" id="ARBA00009732"/>
    </source>
</evidence>
<evidence type="ECO:0000313" key="5">
    <source>
        <dbReference type="EMBL" id="MEP0946433.1"/>
    </source>
</evidence>
<feature type="active site" description="Nucleophile; cysteine thiosulfonate intermediate" evidence="3">
    <location>
        <position position="251"/>
    </location>
</feature>
<keyword evidence="2 3" id="KW-0560">Oxidoreductase</keyword>
<evidence type="ECO:0000256" key="3">
    <source>
        <dbReference type="HAMAP-Rule" id="MF_00063"/>
    </source>
</evidence>
<comment type="caution">
    <text evidence="5">The sequence shown here is derived from an EMBL/GenBank/DDBJ whole genome shotgun (WGS) entry which is preliminary data.</text>
</comment>
<dbReference type="Proteomes" id="UP001482513">
    <property type="component" value="Unassembled WGS sequence"/>
</dbReference>
<dbReference type="GO" id="GO:0004604">
    <property type="term" value="F:phosphoadenylyl-sulfate reductase (thioredoxin) activity"/>
    <property type="evidence" value="ECO:0007669"/>
    <property type="project" value="UniProtKB-EC"/>
</dbReference>
<dbReference type="InterPro" id="IPR014729">
    <property type="entry name" value="Rossmann-like_a/b/a_fold"/>
</dbReference>
<dbReference type="NCBIfam" id="TIGR00434">
    <property type="entry name" value="cysH"/>
    <property type="match status" value="1"/>
</dbReference>
<dbReference type="CDD" id="cd23945">
    <property type="entry name" value="PAPS_reductase"/>
    <property type="match status" value="1"/>
</dbReference>
<dbReference type="SUPFAM" id="SSF52402">
    <property type="entry name" value="Adenine nucleotide alpha hydrolases-like"/>
    <property type="match status" value="1"/>
</dbReference>
<name>A0ABV0K154_9CYAN</name>
<comment type="similarity">
    <text evidence="1 3">Belongs to the PAPS reductase family. CysH subfamily.</text>
</comment>
<dbReference type="InterPro" id="IPR002500">
    <property type="entry name" value="PAPS_reduct_dom"/>
</dbReference>
<dbReference type="EC" id="1.8.4.8" evidence="3"/>
<organism evidence="5 6">
    <name type="scientific">Leptolyngbya subtilissima DQ-A4</name>
    <dbReference type="NCBI Taxonomy" id="2933933"/>
    <lineage>
        <taxon>Bacteria</taxon>
        <taxon>Bacillati</taxon>
        <taxon>Cyanobacteriota</taxon>
        <taxon>Cyanophyceae</taxon>
        <taxon>Leptolyngbyales</taxon>
        <taxon>Leptolyngbyaceae</taxon>
        <taxon>Leptolyngbya group</taxon>
        <taxon>Leptolyngbya</taxon>
    </lineage>
</organism>
<dbReference type="EMBL" id="JAMPKX010000002">
    <property type="protein sequence ID" value="MEP0946433.1"/>
    <property type="molecule type" value="Genomic_DNA"/>
</dbReference>
<dbReference type="NCBIfam" id="TIGR02057">
    <property type="entry name" value="PAPS_reductase"/>
    <property type="match status" value="1"/>
</dbReference>
<accession>A0ABV0K154</accession>
<dbReference type="PANTHER" id="PTHR46509">
    <property type="entry name" value="PHOSPHOADENOSINE PHOSPHOSULFATE REDUCTASE"/>
    <property type="match status" value="1"/>
</dbReference>
<comment type="caution">
    <text evidence="3">Lacks conserved residue(s) required for the propagation of feature annotation.</text>
</comment>
<dbReference type="NCBIfam" id="NF002537">
    <property type="entry name" value="PRK02090.1"/>
    <property type="match status" value="1"/>
</dbReference>
<reference evidence="5 6" key="1">
    <citation type="submission" date="2022-04" db="EMBL/GenBank/DDBJ databases">
        <title>Positive selection, recombination, and allopatry shape intraspecific diversity of widespread and dominant cyanobacteria.</title>
        <authorList>
            <person name="Wei J."/>
            <person name="Shu W."/>
            <person name="Hu C."/>
        </authorList>
    </citation>
    <scope>NUCLEOTIDE SEQUENCE [LARGE SCALE GENOMIC DNA]</scope>
    <source>
        <strain evidence="5 6">DQ-A4</strain>
    </source>
</reference>
<protein>
    <recommendedName>
        <fullName evidence="3">Phosphoadenosine 5'-phosphosulfate reductase</fullName>
        <shortName evidence="3">PAPS reductase</shortName>
        <ecNumber evidence="3">1.8.4.8</ecNumber>
    </recommendedName>
    <alternativeName>
        <fullName evidence="3">3'-phosphoadenylylsulfate reductase</fullName>
    </alternativeName>
    <alternativeName>
        <fullName evidence="3">PAPS reductase, thioredoxin dependent</fullName>
    </alternativeName>
    <alternativeName>
        <fullName evidence="3">PAPS sulfotransferase</fullName>
    </alternativeName>
    <alternativeName>
        <fullName evidence="3">PAdoPS reductase</fullName>
    </alternativeName>
</protein>
<dbReference type="HAMAP" id="MF_00063">
    <property type="entry name" value="CysH"/>
    <property type="match status" value="1"/>
</dbReference>
<gene>
    <name evidence="3 5" type="primary">cysH</name>
    <name evidence="5" type="ORF">NC992_06075</name>
</gene>
<sequence length="256" mass="28309">MTATLAPTASAERLTALAEGLRSVSPLPAWPGLPSAEATPATSAAIVEWAADAFGPGLVMSTSFGIQAAVMLHLVTEVIPNIPVVWVDTGYLPEETYRFADQLTQRLNLNLKPYQSPLSPAHMEALYGKLWAADSVEALNQYDQIRKVEPMGRALRELGATAWLAGLRSQQTHHRKTLDVVGQQHGIHKILPILHWNSKDVYEYLQAHDLPYHPFFDQGYVTVGDWHSSRPLVASDLDERDTRFQGLKQECGIHLA</sequence>
<comment type="pathway">
    <text evidence="3">Sulfur metabolism; hydrogen sulfide biosynthesis; sulfite from sulfate: step 3/3.</text>
</comment>
<keyword evidence="6" id="KW-1185">Reference proteome</keyword>
<dbReference type="Gene3D" id="3.40.50.620">
    <property type="entry name" value="HUPs"/>
    <property type="match status" value="1"/>
</dbReference>
<dbReference type="PIRSF" id="PIRSF000857">
    <property type="entry name" value="PAPS_reductase"/>
    <property type="match status" value="1"/>
</dbReference>
<dbReference type="InterPro" id="IPR004511">
    <property type="entry name" value="PAPS/APS_Rdtase"/>
</dbReference>
<keyword evidence="3" id="KW-0963">Cytoplasm</keyword>
<dbReference type="RefSeq" id="WP_190695993.1">
    <property type="nucleotide sequence ID" value="NZ_JAMPKX010000002.1"/>
</dbReference>
<dbReference type="PANTHER" id="PTHR46509:SF1">
    <property type="entry name" value="PHOSPHOADENOSINE PHOSPHOSULFATE REDUCTASE"/>
    <property type="match status" value="1"/>
</dbReference>